<dbReference type="NCBIfam" id="TIGR02258">
    <property type="entry name" value="2_5_ligase"/>
    <property type="match status" value="1"/>
</dbReference>
<dbReference type="Pfam" id="PF13563">
    <property type="entry name" value="2_5_RNA_ligase2"/>
    <property type="match status" value="1"/>
</dbReference>
<organism evidence="3 4">
    <name type="scientific">Candidatus Magasanikbacteria bacterium RIFCSPHIGHO2_01_FULL_50_8</name>
    <dbReference type="NCBI Taxonomy" id="1798674"/>
    <lineage>
        <taxon>Bacteria</taxon>
        <taxon>Candidatus Magasanikiibacteriota</taxon>
    </lineage>
</organism>
<dbReference type="GO" id="GO:0008664">
    <property type="term" value="F:RNA 2',3'-cyclic 3'-phosphodiesterase activity"/>
    <property type="evidence" value="ECO:0007669"/>
    <property type="project" value="UniProtKB-EC"/>
</dbReference>
<evidence type="ECO:0000313" key="3">
    <source>
        <dbReference type="EMBL" id="OGH61896.1"/>
    </source>
</evidence>
<gene>
    <name evidence="3" type="ORF">A2848_02175</name>
</gene>
<comment type="catalytic activity">
    <reaction evidence="2">
        <text>a 3'-end 2',3'-cyclophospho-ribonucleotide-RNA + H2O = a 3'-end 2'-phospho-ribonucleotide-RNA + H(+)</text>
        <dbReference type="Rhea" id="RHEA:11828"/>
        <dbReference type="Rhea" id="RHEA-COMP:10464"/>
        <dbReference type="Rhea" id="RHEA-COMP:17353"/>
        <dbReference type="ChEBI" id="CHEBI:15377"/>
        <dbReference type="ChEBI" id="CHEBI:15378"/>
        <dbReference type="ChEBI" id="CHEBI:83064"/>
        <dbReference type="ChEBI" id="CHEBI:173113"/>
        <dbReference type="EC" id="3.1.4.58"/>
    </reaction>
</comment>
<accession>A0A1F6LRA2</accession>
<dbReference type="Gene3D" id="3.90.1140.10">
    <property type="entry name" value="Cyclic phosphodiesterase"/>
    <property type="match status" value="1"/>
</dbReference>
<feature type="active site" description="Proton acceptor" evidence="2">
    <location>
        <position position="119"/>
    </location>
</feature>
<comment type="similarity">
    <text evidence="2">Belongs to the 2H phosphoesterase superfamily. ThpR family.</text>
</comment>
<dbReference type="GO" id="GO:0004113">
    <property type="term" value="F:2',3'-cyclic-nucleotide 3'-phosphodiesterase activity"/>
    <property type="evidence" value="ECO:0007669"/>
    <property type="project" value="InterPro"/>
</dbReference>
<dbReference type="SUPFAM" id="SSF55144">
    <property type="entry name" value="LigT-like"/>
    <property type="match status" value="1"/>
</dbReference>
<comment type="caution">
    <text evidence="3">The sequence shown here is derived from an EMBL/GenBank/DDBJ whole genome shotgun (WGS) entry which is preliminary data.</text>
</comment>
<dbReference type="PANTHER" id="PTHR35561:SF1">
    <property type="entry name" value="RNA 2',3'-CYCLIC PHOSPHODIESTERASE"/>
    <property type="match status" value="1"/>
</dbReference>
<protein>
    <recommendedName>
        <fullName evidence="2">RNA 2',3'-cyclic phosphodiesterase</fullName>
        <shortName evidence="2">RNA 2',3'-CPDase</shortName>
        <ecNumber evidence="2">3.1.4.58</ecNumber>
    </recommendedName>
</protein>
<evidence type="ECO:0000313" key="4">
    <source>
        <dbReference type="Proteomes" id="UP000176329"/>
    </source>
</evidence>
<keyword evidence="3" id="KW-0436">Ligase</keyword>
<dbReference type="HAMAP" id="MF_01940">
    <property type="entry name" value="RNA_CPDase"/>
    <property type="match status" value="1"/>
</dbReference>
<sequence length="197" mass="23182">MQRIFVGIKIPKEIQQPIAIWRAGFAHMPVRWIRDHDLHITIIPPWNEINIHGVLVRMRQALAGRRPFSIDLHKITLAPDPRKPRLIWAEGHPSEKLQAIKMALHRCLNHADERPLRPHVTISRFSRLLFRTLGIKKLCVPVKWHFPVTSVILYESPQIPGKGYRIIEEFNLDDRYEFLSHSRHSELFRNTRERAAS</sequence>
<keyword evidence="1 2" id="KW-0378">Hydrolase</keyword>
<dbReference type="GO" id="GO:0016874">
    <property type="term" value="F:ligase activity"/>
    <property type="evidence" value="ECO:0007669"/>
    <property type="project" value="UniProtKB-KW"/>
</dbReference>
<dbReference type="Proteomes" id="UP000176329">
    <property type="component" value="Unassembled WGS sequence"/>
</dbReference>
<dbReference type="AlphaFoldDB" id="A0A1F6LRA2"/>
<evidence type="ECO:0000256" key="2">
    <source>
        <dbReference type="HAMAP-Rule" id="MF_01940"/>
    </source>
</evidence>
<comment type="function">
    <text evidence="2">Hydrolyzes RNA 2',3'-cyclic phosphodiester to an RNA 2'-phosphomonoester.</text>
</comment>
<dbReference type="PANTHER" id="PTHR35561">
    <property type="entry name" value="RNA 2',3'-CYCLIC PHOSPHODIESTERASE"/>
    <property type="match status" value="1"/>
</dbReference>
<dbReference type="EMBL" id="MFPV01000031">
    <property type="protein sequence ID" value="OGH61896.1"/>
    <property type="molecule type" value="Genomic_DNA"/>
</dbReference>
<feature type="active site" description="Proton donor" evidence="2">
    <location>
        <position position="39"/>
    </location>
</feature>
<name>A0A1F6LRA2_9BACT</name>
<feature type="short sequence motif" description="HXTX 1" evidence="2">
    <location>
        <begin position="39"/>
        <end position="42"/>
    </location>
</feature>
<proteinExistence type="inferred from homology"/>
<evidence type="ECO:0000256" key="1">
    <source>
        <dbReference type="ARBA" id="ARBA00022801"/>
    </source>
</evidence>
<dbReference type="InterPro" id="IPR009097">
    <property type="entry name" value="Cyclic_Pdiesterase"/>
</dbReference>
<dbReference type="InterPro" id="IPR004175">
    <property type="entry name" value="RNA_CPDase"/>
</dbReference>
<dbReference type="EC" id="3.1.4.58" evidence="2"/>
<feature type="short sequence motif" description="HXTX 2" evidence="2">
    <location>
        <begin position="119"/>
        <end position="122"/>
    </location>
</feature>
<reference evidence="3 4" key="1">
    <citation type="journal article" date="2016" name="Nat. Commun.">
        <title>Thousands of microbial genomes shed light on interconnected biogeochemical processes in an aquifer system.</title>
        <authorList>
            <person name="Anantharaman K."/>
            <person name="Brown C.T."/>
            <person name="Hug L.A."/>
            <person name="Sharon I."/>
            <person name="Castelle C.J."/>
            <person name="Probst A.J."/>
            <person name="Thomas B.C."/>
            <person name="Singh A."/>
            <person name="Wilkins M.J."/>
            <person name="Karaoz U."/>
            <person name="Brodie E.L."/>
            <person name="Williams K.H."/>
            <person name="Hubbard S.S."/>
            <person name="Banfield J.F."/>
        </authorList>
    </citation>
    <scope>NUCLEOTIDE SEQUENCE [LARGE SCALE GENOMIC DNA]</scope>
</reference>